<feature type="transmembrane region" description="Helical" evidence="1">
    <location>
        <begin position="408"/>
        <end position="427"/>
    </location>
</feature>
<proteinExistence type="predicted"/>
<feature type="transmembrane region" description="Helical" evidence="1">
    <location>
        <begin position="160"/>
        <end position="176"/>
    </location>
</feature>
<feature type="transmembrane region" description="Helical" evidence="1">
    <location>
        <begin position="377"/>
        <end position="396"/>
    </location>
</feature>
<feature type="transmembrane region" description="Helical" evidence="1">
    <location>
        <begin position="7"/>
        <end position="26"/>
    </location>
</feature>
<evidence type="ECO:0000256" key="1">
    <source>
        <dbReference type="SAM" id="Phobius"/>
    </source>
</evidence>
<feature type="transmembrane region" description="Helical" evidence="1">
    <location>
        <begin position="349"/>
        <end position="371"/>
    </location>
</feature>
<sequence>MLKISKNFLFVFSILLISLFTLYPSFNLALFGDDWLVIYRYVSDVGSISVGFSKHLHEYLSPYGPTQVFMGLLAQLYNYDSTSYYITSYLFRLFAAFSLFPITFYLTRNKLSAFFAVLFFSVTTTGFDTTNWVFNMTSYLAIGFISLFLFFYLRSKKEGGTIFLVPAIILLYLAYITSSIRMHATLPLLIILEVFWNLQERNLLFFRKSFIRLALVLVTILFIRFTGASFGQPTEAADRIREGTNTFKLFLSQGRYDFLAYPLATLGSIFIPDAILPFQSQVSSITNYIINIVLPILLIFSTASRFLIKLTHGLKKGFFGILFALMITWTIIAIVFYRGNISTFSSTTYNSLVLIGGYIFILGAIFIIKNIKLKSTATLLILSLAWILLSYLYAWLWRPELYLTTNRYLIVGAAGAAIFLSGLISLGNSKRNQITIFVIFASLLIMHIYSTRMYEYQLISFGHGQEISNKIWASIPYMPEISKKERVSVFYFVGDGTNGSIIHDSITFGFPPHMALLYNITDNNKVPVVLESWEDVVSAVTDGKAFIRHYGVAIDPIPVDNVYVFKLEGKDHLINLTTKAREELLKTL</sequence>
<dbReference type="STRING" id="1797794.A3H40_03990"/>
<feature type="transmembrane region" description="Helical" evidence="1">
    <location>
        <begin position="133"/>
        <end position="153"/>
    </location>
</feature>
<keyword evidence="1" id="KW-1133">Transmembrane helix</keyword>
<comment type="caution">
    <text evidence="2">The sequence shown here is derived from an EMBL/GenBank/DDBJ whole genome shotgun (WGS) entry which is preliminary data.</text>
</comment>
<feature type="transmembrane region" description="Helical" evidence="1">
    <location>
        <begin position="433"/>
        <end position="450"/>
    </location>
</feature>
<feature type="transmembrane region" description="Helical" evidence="1">
    <location>
        <begin position="210"/>
        <end position="230"/>
    </location>
</feature>
<dbReference type="AlphaFoldDB" id="A0A1F5N3Z1"/>
<organism evidence="2 3">
    <name type="scientific">Candidatus Daviesbacteria bacterium RIFCSPLOWO2_02_FULL_38_15</name>
    <dbReference type="NCBI Taxonomy" id="1797794"/>
    <lineage>
        <taxon>Bacteria</taxon>
        <taxon>Candidatus Daviesiibacteriota</taxon>
    </lineage>
</organism>
<reference evidence="2 3" key="1">
    <citation type="journal article" date="2016" name="Nat. Commun.">
        <title>Thousands of microbial genomes shed light on interconnected biogeochemical processes in an aquifer system.</title>
        <authorList>
            <person name="Anantharaman K."/>
            <person name="Brown C.T."/>
            <person name="Hug L.A."/>
            <person name="Sharon I."/>
            <person name="Castelle C.J."/>
            <person name="Probst A.J."/>
            <person name="Thomas B.C."/>
            <person name="Singh A."/>
            <person name="Wilkins M.J."/>
            <person name="Karaoz U."/>
            <person name="Brodie E.L."/>
            <person name="Williams K.H."/>
            <person name="Hubbard S.S."/>
            <person name="Banfield J.F."/>
        </authorList>
    </citation>
    <scope>NUCLEOTIDE SEQUENCE [LARGE SCALE GENOMIC DNA]</scope>
</reference>
<keyword evidence="1" id="KW-0472">Membrane</keyword>
<evidence type="ECO:0008006" key="4">
    <source>
        <dbReference type="Google" id="ProtNLM"/>
    </source>
</evidence>
<feature type="transmembrane region" description="Helical" evidence="1">
    <location>
        <begin position="318"/>
        <end position="337"/>
    </location>
</feature>
<name>A0A1F5N3Z1_9BACT</name>
<gene>
    <name evidence="2" type="ORF">A3H40_03990</name>
</gene>
<accession>A0A1F5N3Z1</accession>
<feature type="transmembrane region" description="Helical" evidence="1">
    <location>
        <begin position="84"/>
        <end position="104"/>
    </location>
</feature>
<feature type="transmembrane region" description="Helical" evidence="1">
    <location>
        <begin position="258"/>
        <end position="276"/>
    </location>
</feature>
<dbReference type="EMBL" id="MFDV01000008">
    <property type="protein sequence ID" value="OGE72376.1"/>
    <property type="molecule type" value="Genomic_DNA"/>
</dbReference>
<feature type="transmembrane region" description="Helical" evidence="1">
    <location>
        <begin position="111"/>
        <end position="127"/>
    </location>
</feature>
<dbReference type="Proteomes" id="UP000177057">
    <property type="component" value="Unassembled WGS sequence"/>
</dbReference>
<feature type="transmembrane region" description="Helical" evidence="1">
    <location>
        <begin position="288"/>
        <end position="306"/>
    </location>
</feature>
<evidence type="ECO:0000313" key="2">
    <source>
        <dbReference type="EMBL" id="OGE72376.1"/>
    </source>
</evidence>
<protein>
    <recommendedName>
        <fullName evidence="4">Glycosyltransferase RgtA/B/C/D-like domain-containing protein</fullName>
    </recommendedName>
</protein>
<evidence type="ECO:0000313" key="3">
    <source>
        <dbReference type="Proteomes" id="UP000177057"/>
    </source>
</evidence>
<keyword evidence="1" id="KW-0812">Transmembrane</keyword>